<dbReference type="EMBL" id="MH884508">
    <property type="protein sequence ID" value="AYP68369.1"/>
    <property type="molecule type" value="Genomic_DNA"/>
</dbReference>
<name>A0A3G3BVS0_9CAUD</name>
<sequence length="105" mass="12364">MGNMIINNKEMILNRIKLKDLLDSKGMDYVSLHDKVESAYGLNLTYKSFMSNISNNYTWKLLYAHAIADVLNVGIYDLFDIVDVDIEKRKQKKEQWKKKYQKKKG</sequence>
<proteinExistence type="predicted"/>
<keyword evidence="2" id="KW-1185">Reference proteome</keyword>
<protein>
    <submittedName>
        <fullName evidence="1">Uncharacterized protein</fullName>
    </submittedName>
</protein>
<evidence type="ECO:0000313" key="1">
    <source>
        <dbReference type="EMBL" id="AYP68369.1"/>
    </source>
</evidence>
<dbReference type="Proteomes" id="UP000274199">
    <property type="component" value="Segment"/>
</dbReference>
<evidence type="ECO:0000313" key="2">
    <source>
        <dbReference type="Proteomes" id="UP000274199"/>
    </source>
</evidence>
<reference evidence="1 2" key="1">
    <citation type="submission" date="2018-09" db="EMBL/GenBank/DDBJ databases">
        <title>Comparative Genomic Analysis of Eight Novel Haloalkaliphilic Bacteriophages from Lake Elmenteita, Kenya.</title>
        <authorList>
            <person name="Akhwale J.K."/>
        </authorList>
    </citation>
    <scope>NUCLEOTIDE SEQUENCE [LARGE SCALE GENOMIC DNA]</scope>
</reference>
<gene>
    <name evidence="1" type="ORF">vBBcoS136_00255</name>
</gene>
<organism evidence="1 2">
    <name type="scientific">Bacillus phage vB_BcoS-136</name>
    <dbReference type="NCBI Taxonomy" id="2419619"/>
    <lineage>
        <taxon>Viruses</taxon>
        <taxon>Duplodnaviria</taxon>
        <taxon>Heunggongvirae</taxon>
        <taxon>Uroviricota</taxon>
        <taxon>Caudoviricetes</taxon>
        <taxon>Heleneionescovirinae</taxon>
        <taxon>Kenyattavirus</taxon>
        <taxon>Kenyattavirus kv136</taxon>
    </lineage>
</organism>
<accession>A0A3G3BVS0</accession>